<dbReference type="OrthoDB" id="379522at2759"/>
<dbReference type="InterPro" id="IPR022089">
    <property type="entry name" value="Plasmodium-antigen_C"/>
</dbReference>
<accession>A0A0J9S436</accession>
<keyword evidence="1" id="KW-0812">Transmembrane</keyword>
<evidence type="ECO:0000313" key="4">
    <source>
        <dbReference type="Proteomes" id="UP000053562"/>
    </source>
</evidence>
<evidence type="ECO:0000256" key="1">
    <source>
        <dbReference type="SAM" id="Phobius"/>
    </source>
</evidence>
<keyword evidence="1" id="KW-0472">Membrane</keyword>
<evidence type="ECO:0000313" key="3">
    <source>
        <dbReference type="EMBL" id="KMZ77610.1"/>
    </source>
</evidence>
<organism evidence="3 4">
    <name type="scientific">Plasmodium vivax India VII</name>
    <dbReference type="NCBI Taxonomy" id="1077284"/>
    <lineage>
        <taxon>Eukaryota</taxon>
        <taxon>Sar</taxon>
        <taxon>Alveolata</taxon>
        <taxon>Apicomplexa</taxon>
        <taxon>Aconoidasida</taxon>
        <taxon>Haemosporida</taxon>
        <taxon>Plasmodiidae</taxon>
        <taxon>Plasmodium</taxon>
        <taxon>Plasmodium (Plasmodium)</taxon>
    </lineage>
</organism>
<dbReference type="Pfam" id="PF12319">
    <property type="entry name" value="TryThrA_C"/>
    <property type="match status" value="1"/>
</dbReference>
<feature type="domain" description="Tryptophan/threonine-rich plasmodium antigen C-terminal" evidence="2">
    <location>
        <begin position="96"/>
        <end position="311"/>
    </location>
</feature>
<evidence type="ECO:0000259" key="2">
    <source>
        <dbReference type="Pfam" id="PF12319"/>
    </source>
</evidence>
<sequence>MELNEDPTFMSPIRALLKNATNINKESILSQIDARSFVPYIYVIIFTLGAVLLFVKRFPQKKNDNIPQLPQKKESHKEIALEQGLIEKSEELKKYAWNNWFMKLQADWKYFNSALENEKQTWFDEKEKEWQEWLKSMENRWTHYNENMDAKFKSYILKNSQGWDDNQWETWIKNDGKKFMETNYHKWIDENYSNYNAWVVKRWEQWKNEKILTWLLKDWRRNEFEYWHKFKNMTLPEPLYERAKNNWNKWNKRLSKEKEQWKKWVAAKYELYENSECKQWKKWKDDREVLFNNWIESFINTWVAEKKWNVWIEEKKNAATS</sequence>
<dbReference type="EMBL" id="KQ234389">
    <property type="protein sequence ID" value="KMZ77610.1"/>
    <property type="molecule type" value="Genomic_DNA"/>
</dbReference>
<protein>
    <submittedName>
        <fullName evidence="3">Tryptophan-rich antigen (Pv-fam-a)</fullName>
    </submittedName>
</protein>
<keyword evidence="1" id="KW-1133">Transmembrane helix</keyword>
<proteinExistence type="predicted"/>
<gene>
    <name evidence="3" type="ORF">PVIIG_01579</name>
</gene>
<feature type="transmembrane region" description="Helical" evidence="1">
    <location>
        <begin position="37"/>
        <end position="55"/>
    </location>
</feature>
<dbReference type="Proteomes" id="UP000053562">
    <property type="component" value="Unassembled WGS sequence"/>
</dbReference>
<name>A0A0J9S436_PLAVI</name>
<dbReference type="AlphaFoldDB" id="A0A0J9S436"/>
<reference evidence="3 4" key="1">
    <citation type="submission" date="2011-08" db="EMBL/GenBank/DDBJ databases">
        <title>The Genome Sequence of Plasmodium vivax India VII.</title>
        <authorList>
            <consortium name="The Broad Institute Genome Sequencing Platform"/>
            <consortium name="The Broad Institute Genome Sequencing Center for Infectious Disease"/>
            <person name="Neafsey D."/>
            <person name="Carlton J."/>
            <person name="Barnwell J."/>
            <person name="Collins W."/>
            <person name="Escalante A."/>
            <person name="Mullikin J."/>
            <person name="Saul A."/>
            <person name="Guigo R."/>
            <person name="Camara F."/>
            <person name="Young S.K."/>
            <person name="Zeng Q."/>
            <person name="Gargeya S."/>
            <person name="Fitzgerald M."/>
            <person name="Haas B."/>
            <person name="Abouelleil A."/>
            <person name="Alvarado L."/>
            <person name="Arachchi H.M."/>
            <person name="Berlin A."/>
            <person name="Brown A."/>
            <person name="Chapman S.B."/>
            <person name="Chen Z."/>
            <person name="Dunbar C."/>
            <person name="Freedman E."/>
            <person name="Gearin G."/>
            <person name="Gellesch M."/>
            <person name="Goldberg J."/>
            <person name="Griggs A."/>
            <person name="Gujja S."/>
            <person name="Heiman D."/>
            <person name="Howarth C."/>
            <person name="Larson L."/>
            <person name="Lui A."/>
            <person name="MacDonald P.J.P."/>
            <person name="Montmayeur A."/>
            <person name="Murphy C."/>
            <person name="Neiman D."/>
            <person name="Pearson M."/>
            <person name="Priest M."/>
            <person name="Roberts A."/>
            <person name="Saif S."/>
            <person name="Shea T."/>
            <person name="Shenoy N."/>
            <person name="Sisk P."/>
            <person name="Stolte C."/>
            <person name="Sykes S."/>
            <person name="Wortman J."/>
            <person name="Nusbaum C."/>
            <person name="Birren B."/>
        </authorList>
    </citation>
    <scope>NUCLEOTIDE SEQUENCE [LARGE SCALE GENOMIC DNA]</scope>
    <source>
        <strain evidence="3 4">India VII</strain>
    </source>
</reference>